<organism evidence="2 3">
    <name type="scientific">Leeuwenhoekiella polynyae</name>
    <dbReference type="NCBI Taxonomy" id="1550906"/>
    <lineage>
        <taxon>Bacteria</taxon>
        <taxon>Pseudomonadati</taxon>
        <taxon>Bacteroidota</taxon>
        <taxon>Flavobacteriia</taxon>
        <taxon>Flavobacteriales</taxon>
        <taxon>Flavobacteriaceae</taxon>
        <taxon>Leeuwenhoekiella</taxon>
    </lineage>
</organism>
<keyword evidence="3" id="KW-1185">Reference proteome</keyword>
<proteinExistence type="predicted"/>
<evidence type="ECO:0000313" key="2">
    <source>
        <dbReference type="EMBL" id="RXG25257.1"/>
    </source>
</evidence>
<name>A0A4Q0PEF6_9FLAO</name>
<reference evidence="2 3" key="1">
    <citation type="submission" date="2018-07" db="EMBL/GenBank/DDBJ databases">
        <title>Leeuwenhoekiella genomics.</title>
        <authorList>
            <person name="Tahon G."/>
            <person name="Willems A."/>
        </authorList>
    </citation>
    <scope>NUCLEOTIDE SEQUENCE [LARGE SCALE GENOMIC DNA]</scope>
    <source>
        <strain evidence="2 3">LMG 29608</strain>
    </source>
</reference>
<dbReference type="Proteomes" id="UP000289859">
    <property type="component" value="Unassembled WGS sequence"/>
</dbReference>
<dbReference type="EMBL" id="QOVK01000003">
    <property type="protein sequence ID" value="RXG25257.1"/>
    <property type="molecule type" value="Genomic_DNA"/>
</dbReference>
<gene>
    <name evidence="2" type="ORF">DSM02_1227</name>
</gene>
<sequence length="32" mass="3786">MTDEQKEIARLKKQLKEAELERDILKKAIGIF</sequence>
<keyword evidence="1" id="KW-0175">Coiled coil</keyword>
<evidence type="ECO:0008006" key="4">
    <source>
        <dbReference type="Google" id="ProtNLM"/>
    </source>
</evidence>
<evidence type="ECO:0000313" key="3">
    <source>
        <dbReference type="Proteomes" id="UP000289859"/>
    </source>
</evidence>
<evidence type="ECO:0000256" key="1">
    <source>
        <dbReference type="SAM" id="Coils"/>
    </source>
</evidence>
<accession>A0A4Q0PEF6</accession>
<dbReference type="AlphaFoldDB" id="A0A4Q0PEF6"/>
<protein>
    <recommendedName>
        <fullName evidence="4">Transposase</fullName>
    </recommendedName>
</protein>
<comment type="caution">
    <text evidence="2">The sequence shown here is derived from an EMBL/GenBank/DDBJ whole genome shotgun (WGS) entry which is preliminary data.</text>
</comment>
<feature type="coiled-coil region" evidence="1">
    <location>
        <begin position="1"/>
        <end position="28"/>
    </location>
</feature>